<dbReference type="Proteomes" id="UP001595843">
    <property type="component" value="Unassembled WGS sequence"/>
</dbReference>
<keyword evidence="3" id="KW-1185">Reference proteome</keyword>
<comment type="caution">
    <text evidence="2">The sequence shown here is derived from an EMBL/GenBank/DDBJ whole genome shotgun (WGS) entry which is preliminary data.</text>
</comment>
<evidence type="ECO:0000313" key="2">
    <source>
        <dbReference type="EMBL" id="MFC4076331.1"/>
    </source>
</evidence>
<sequence length="52" mass="5912">MNMQEWQPQMIIGLFIGLGLLLSILGAIFIEKTISRLWKKPAQPETVEDQGQ</sequence>
<feature type="transmembrane region" description="Helical" evidence="1">
    <location>
        <begin position="6"/>
        <end position="30"/>
    </location>
</feature>
<keyword evidence="1" id="KW-0472">Membrane</keyword>
<protein>
    <recommendedName>
        <fullName evidence="4">Oxaloacetate decarboxylase, gamma chain</fullName>
    </recommendedName>
</protein>
<name>A0ABV8JGG8_9BACL</name>
<reference evidence="3" key="1">
    <citation type="journal article" date="2019" name="Int. J. Syst. Evol. Microbiol.">
        <title>The Global Catalogue of Microorganisms (GCM) 10K type strain sequencing project: providing services to taxonomists for standard genome sequencing and annotation.</title>
        <authorList>
            <consortium name="The Broad Institute Genomics Platform"/>
            <consortium name="The Broad Institute Genome Sequencing Center for Infectious Disease"/>
            <person name="Wu L."/>
            <person name="Ma J."/>
        </authorList>
    </citation>
    <scope>NUCLEOTIDE SEQUENCE [LARGE SCALE GENOMIC DNA]</scope>
    <source>
        <strain evidence="3">IBRC-M 10813</strain>
    </source>
</reference>
<evidence type="ECO:0000313" key="3">
    <source>
        <dbReference type="Proteomes" id="UP001595843"/>
    </source>
</evidence>
<gene>
    <name evidence="2" type="ORF">ACFOUO_05840</name>
</gene>
<organism evidence="2 3">
    <name type="scientific">Salinithrix halophila</name>
    <dbReference type="NCBI Taxonomy" id="1485204"/>
    <lineage>
        <taxon>Bacteria</taxon>
        <taxon>Bacillati</taxon>
        <taxon>Bacillota</taxon>
        <taxon>Bacilli</taxon>
        <taxon>Bacillales</taxon>
        <taxon>Thermoactinomycetaceae</taxon>
        <taxon>Salinithrix</taxon>
    </lineage>
</organism>
<proteinExistence type="predicted"/>
<accession>A0ABV8JGG8</accession>
<keyword evidence="1" id="KW-1133">Transmembrane helix</keyword>
<keyword evidence="1" id="KW-0812">Transmembrane</keyword>
<evidence type="ECO:0000256" key="1">
    <source>
        <dbReference type="SAM" id="Phobius"/>
    </source>
</evidence>
<evidence type="ECO:0008006" key="4">
    <source>
        <dbReference type="Google" id="ProtNLM"/>
    </source>
</evidence>
<dbReference type="EMBL" id="JBHSAP010000007">
    <property type="protein sequence ID" value="MFC4076331.1"/>
    <property type="molecule type" value="Genomic_DNA"/>
</dbReference>